<dbReference type="EMBL" id="BMKU01000001">
    <property type="protein sequence ID" value="GGG83476.1"/>
    <property type="molecule type" value="Genomic_DNA"/>
</dbReference>
<name>A0ABQ1XAB6_9MICC</name>
<evidence type="ECO:0000313" key="1">
    <source>
        <dbReference type="EMBL" id="GGG83476.1"/>
    </source>
</evidence>
<sequence>MQIRLQQRPSTSVGGRFRWLSGAVARIEKRKKFQLDGTAYEHADPEPPLPAESVRRFKAGEEPKVIAQVPLAGGGAVEVHGYATHYTRDWVSMVWNDDEFHQFDCWTPAADVRRPGEGEWRGWFVAF</sequence>
<keyword evidence="2" id="KW-1185">Reference proteome</keyword>
<dbReference type="Proteomes" id="UP000596938">
    <property type="component" value="Unassembled WGS sequence"/>
</dbReference>
<evidence type="ECO:0000313" key="2">
    <source>
        <dbReference type="Proteomes" id="UP000596938"/>
    </source>
</evidence>
<reference evidence="2" key="1">
    <citation type="journal article" date="2019" name="Int. J. Syst. Evol. Microbiol.">
        <title>The Global Catalogue of Microorganisms (GCM) 10K type strain sequencing project: providing services to taxonomists for standard genome sequencing and annotation.</title>
        <authorList>
            <consortium name="The Broad Institute Genomics Platform"/>
            <consortium name="The Broad Institute Genome Sequencing Center for Infectious Disease"/>
            <person name="Wu L."/>
            <person name="Ma J."/>
        </authorList>
    </citation>
    <scope>NUCLEOTIDE SEQUENCE [LARGE SCALE GENOMIC DNA]</scope>
    <source>
        <strain evidence="2">CGMCC 1.1927</strain>
    </source>
</reference>
<gene>
    <name evidence="1" type="ORF">GCM10011577_01100</name>
</gene>
<comment type="caution">
    <text evidence="1">The sequence shown here is derived from an EMBL/GenBank/DDBJ whole genome shotgun (WGS) entry which is preliminary data.</text>
</comment>
<accession>A0ABQ1XAB6</accession>
<proteinExistence type="predicted"/>
<organism evidence="1 2">
    <name type="scientific">Pseudarthrobacter polychromogenes</name>
    <dbReference type="NCBI Taxonomy" id="1676"/>
    <lineage>
        <taxon>Bacteria</taxon>
        <taxon>Bacillati</taxon>
        <taxon>Actinomycetota</taxon>
        <taxon>Actinomycetes</taxon>
        <taxon>Micrococcales</taxon>
        <taxon>Micrococcaceae</taxon>
        <taxon>Pseudarthrobacter</taxon>
    </lineage>
</organism>
<protein>
    <submittedName>
        <fullName evidence="1">Uncharacterized protein</fullName>
    </submittedName>
</protein>